<evidence type="ECO:0000256" key="4">
    <source>
        <dbReference type="ARBA" id="ARBA00023010"/>
    </source>
</evidence>
<keyword evidence="15" id="KW-1185">Reference proteome</keyword>
<evidence type="ECO:0000256" key="8">
    <source>
        <dbReference type="ARBA" id="ARBA00029691"/>
    </source>
</evidence>
<feature type="compositionally biased region" description="Low complexity" evidence="11">
    <location>
        <begin position="165"/>
        <end position="193"/>
    </location>
</feature>
<comment type="similarity">
    <text evidence="1 10">Belongs to the peroxin-14 family.</text>
</comment>
<keyword evidence="3 10" id="KW-0653">Protein transport</keyword>
<dbReference type="GO" id="GO:0016560">
    <property type="term" value="P:protein import into peroxisome matrix, docking"/>
    <property type="evidence" value="ECO:0007669"/>
    <property type="project" value="UniProtKB-UniRule"/>
</dbReference>
<keyword evidence="6 10" id="KW-0576">Peroxisome</keyword>
<dbReference type="PANTHER" id="PTHR23058:SF0">
    <property type="entry name" value="PEROXISOMAL MEMBRANE PROTEIN PEX14"/>
    <property type="match status" value="1"/>
</dbReference>
<comment type="caution">
    <text evidence="14">The sequence shown here is derived from an EMBL/GenBank/DDBJ whole genome shotgun (WGS) entry which is preliminary data.</text>
</comment>
<feature type="compositionally biased region" description="Low complexity" evidence="11">
    <location>
        <begin position="58"/>
        <end position="77"/>
    </location>
</feature>
<sequence length="500" mass="52527">MSDNDTTSATTGATVDSVQQLLASNNGGQPMSTEQRNERREALLKRQRESREKAQQMSAAARANANASSTAPAATTISTAVPTTTNIAATTTATPAPTPVTAPVTPVAVVADSPVRENMVQQAISFLSSPSVQSAEESKKTAFLEKKGLTLKEIEVARARVAGQATSPPAVSTATAAPVASLQPQQQTTYQTGAGAGGAPPPVPPRTYAPAPGYAVQQQPIYVPQQQQQQVAADPNAFKKKLVLALLISGGVTVLTSVIVQKLIYPMVRGITGARQSLAVSQTEILNKLKEKLLGYKEYLVGLHLGSNRAPAKKIGDSKDVAVIVADKNGMTTTANKKTTIEDVDEQDGTIKTAIKTTTTTTTTSSSTTATIAAPYISTVKQLDAFSQKLESHANNLNFEQLKATRAMTQDLAEYITKETYALSTSIAYPTSRYYGYNTGAAAASGKAGAGGLSDPTTPESALKSEIRSLKGLLLNWRNFPIAKEGGHGSSPLPNLIQQQ</sequence>
<feature type="transmembrane region" description="Helical" evidence="12">
    <location>
        <begin position="242"/>
        <end position="260"/>
    </location>
</feature>
<dbReference type="GO" id="GO:1990429">
    <property type="term" value="C:peroxisomal importomer complex"/>
    <property type="evidence" value="ECO:0007669"/>
    <property type="project" value="TreeGrafter"/>
</dbReference>
<dbReference type="GO" id="GO:0005102">
    <property type="term" value="F:signaling receptor binding"/>
    <property type="evidence" value="ECO:0007669"/>
    <property type="project" value="TreeGrafter"/>
</dbReference>
<dbReference type="EMBL" id="JAAAIL010000006">
    <property type="protein sequence ID" value="KAG0281809.1"/>
    <property type="molecule type" value="Genomic_DNA"/>
</dbReference>
<proteinExistence type="inferred from homology"/>
<dbReference type="Proteomes" id="UP001194580">
    <property type="component" value="Unassembled WGS sequence"/>
</dbReference>
<comment type="function">
    <text evidence="10">Component of the PEX13-PEX14 docking complex, a translocon channel that specifically mediates the import of peroxisomal cargo proteins bound to PEX5 receptor. The PEX13-PEX14 docking complex forms a large import pore which can be opened to a diameter of about 9 nm. Mechanistically, PEX5 receptor along with cargo proteins associates with the PEX14 subunit of the PEX13-PEX14 docking complex in the cytosol, leading to the insertion of the receptor into the organelle membrane with the concomitant translocation of the cargo into the peroxisome matrix.</text>
</comment>
<evidence type="ECO:0000313" key="15">
    <source>
        <dbReference type="Proteomes" id="UP001194580"/>
    </source>
</evidence>
<keyword evidence="5 10" id="KW-0472">Membrane</keyword>
<gene>
    <name evidence="14" type="ORF">BGZ95_009746</name>
</gene>
<evidence type="ECO:0000313" key="14">
    <source>
        <dbReference type="EMBL" id="KAG0281809.1"/>
    </source>
</evidence>
<comment type="subcellular location">
    <subcellularLocation>
        <location evidence="9 10">Peroxisome membrane</location>
    </subcellularLocation>
</comment>
<keyword evidence="2 10" id="KW-0813">Transport</keyword>
<accession>A0AAD4DM61</accession>
<evidence type="ECO:0000256" key="1">
    <source>
        <dbReference type="ARBA" id="ARBA00005443"/>
    </source>
</evidence>
<evidence type="ECO:0000256" key="12">
    <source>
        <dbReference type="SAM" id="Phobius"/>
    </source>
</evidence>
<organism evidence="14 15">
    <name type="scientific">Linnemannia exigua</name>
    <dbReference type="NCBI Taxonomy" id="604196"/>
    <lineage>
        <taxon>Eukaryota</taxon>
        <taxon>Fungi</taxon>
        <taxon>Fungi incertae sedis</taxon>
        <taxon>Mucoromycota</taxon>
        <taxon>Mortierellomycotina</taxon>
        <taxon>Mortierellomycetes</taxon>
        <taxon>Mortierellales</taxon>
        <taxon>Mortierellaceae</taxon>
        <taxon>Linnemannia</taxon>
    </lineage>
</organism>
<keyword evidence="12" id="KW-1133">Transmembrane helix</keyword>
<reference evidence="14" key="1">
    <citation type="journal article" date="2020" name="Fungal Divers.">
        <title>Resolving the Mortierellaceae phylogeny through synthesis of multi-gene phylogenetics and phylogenomics.</title>
        <authorList>
            <person name="Vandepol N."/>
            <person name="Liber J."/>
            <person name="Desiro A."/>
            <person name="Na H."/>
            <person name="Kennedy M."/>
            <person name="Barry K."/>
            <person name="Grigoriev I.V."/>
            <person name="Miller A.N."/>
            <person name="O'Donnell K."/>
            <person name="Stajich J.E."/>
            <person name="Bonito G."/>
        </authorList>
    </citation>
    <scope>NUCLEOTIDE SEQUENCE</scope>
    <source>
        <strain evidence="14">NRRL 28262</strain>
    </source>
</reference>
<dbReference type="InterPro" id="IPR025655">
    <property type="entry name" value="PEX14"/>
</dbReference>
<keyword evidence="4" id="KW-0811">Translocation</keyword>
<feature type="domain" description="Peroxisome membrane anchor protein Pex14p N-terminal" evidence="13">
    <location>
        <begin position="116"/>
        <end position="157"/>
    </location>
</feature>
<evidence type="ECO:0000259" key="13">
    <source>
        <dbReference type="Pfam" id="PF04695"/>
    </source>
</evidence>
<dbReference type="GO" id="GO:0005778">
    <property type="term" value="C:peroxisomal membrane"/>
    <property type="evidence" value="ECO:0007669"/>
    <property type="project" value="UniProtKB-SubCell"/>
</dbReference>
<evidence type="ECO:0000256" key="9">
    <source>
        <dbReference type="ARBA" id="ARBA00046271"/>
    </source>
</evidence>
<dbReference type="InterPro" id="IPR036388">
    <property type="entry name" value="WH-like_DNA-bd_sf"/>
</dbReference>
<evidence type="ECO:0000256" key="11">
    <source>
        <dbReference type="SAM" id="MobiDB-lite"/>
    </source>
</evidence>
<evidence type="ECO:0000256" key="3">
    <source>
        <dbReference type="ARBA" id="ARBA00022927"/>
    </source>
</evidence>
<protein>
    <recommendedName>
        <fullName evidence="7 10">Peroxisomal membrane protein PEX14</fullName>
    </recommendedName>
    <alternativeName>
        <fullName evidence="8 10">Peroxin-14</fullName>
    </alternativeName>
</protein>
<dbReference type="PANTHER" id="PTHR23058">
    <property type="entry name" value="PEROXISOMAL MEMBRANE PROTEIN PEX14"/>
    <property type="match status" value="1"/>
</dbReference>
<feature type="region of interest" description="Disordered" evidence="11">
    <location>
        <begin position="1"/>
        <end position="77"/>
    </location>
</feature>
<name>A0AAD4DM61_9FUNG</name>
<evidence type="ECO:0000256" key="6">
    <source>
        <dbReference type="ARBA" id="ARBA00023140"/>
    </source>
</evidence>
<evidence type="ECO:0000256" key="2">
    <source>
        <dbReference type="ARBA" id="ARBA00022448"/>
    </source>
</evidence>
<feature type="compositionally biased region" description="Basic and acidic residues" evidence="11">
    <location>
        <begin position="35"/>
        <end position="54"/>
    </location>
</feature>
<dbReference type="Pfam" id="PF04695">
    <property type="entry name" value="Pex14_N"/>
    <property type="match status" value="1"/>
</dbReference>
<keyword evidence="12" id="KW-0812">Transmembrane</keyword>
<feature type="region of interest" description="Disordered" evidence="11">
    <location>
        <begin position="162"/>
        <end position="210"/>
    </location>
</feature>
<dbReference type="AlphaFoldDB" id="A0AAD4DM61"/>
<evidence type="ECO:0000256" key="5">
    <source>
        <dbReference type="ARBA" id="ARBA00023136"/>
    </source>
</evidence>
<dbReference type="InterPro" id="IPR006785">
    <property type="entry name" value="Pex14_N"/>
</dbReference>
<evidence type="ECO:0000256" key="10">
    <source>
        <dbReference type="RuleBase" id="RU367032"/>
    </source>
</evidence>
<dbReference type="Gene3D" id="1.10.10.10">
    <property type="entry name" value="Winged helix-like DNA-binding domain superfamily/Winged helix DNA-binding domain"/>
    <property type="match status" value="1"/>
</dbReference>
<evidence type="ECO:0000256" key="7">
    <source>
        <dbReference type="ARBA" id="ARBA00029502"/>
    </source>
</evidence>
<feature type="compositionally biased region" description="Polar residues" evidence="11">
    <location>
        <begin position="1"/>
        <end position="34"/>
    </location>
</feature>